<reference evidence="2 3" key="2">
    <citation type="submission" date="2020-03" db="EMBL/GenBank/DDBJ databases">
        <authorList>
            <person name="Ichikawa N."/>
            <person name="Kimura A."/>
            <person name="Kitahashi Y."/>
            <person name="Uohara A."/>
        </authorList>
    </citation>
    <scope>NUCLEOTIDE SEQUENCE [LARGE SCALE GENOMIC DNA]</scope>
    <source>
        <strain evidence="2 3">NBRC 108638</strain>
    </source>
</reference>
<keyword evidence="3" id="KW-1185">Reference proteome</keyword>
<dbReference type="Proteomes" id="UP000482960">
    <property type="component" value="Unassembled WGS sequence"/>
</dbReference>
<name>A0A6V8L2P0_9ACTN</name>
<feature type="signal peptide" evidence="1">
    <location>
        <begin position="1"/>
        <end position="30"/>
    </location>
</feature>
<organism evidence="2 3">
    <name type="scientific">Phytohabitans rumicis</name>
    <dbReference type="NCBI Taxonomy" id="1076125"/>
    <lineage>
        <taxon>Bacteria</taxon>
        <taxon>Bacillati</taxon>
        <taxon>Actinomycetota</taxon>
        <taxon>Actinomycetes</taxon>
        <taxon>Micromonosporales</taxon>
        <taxon>Micromonosporaceae</taxon>
    </lineage>
</organism>
<evidence type="ECO:0008006" key="4">
    <source>
        <dbReference type="Google" id="ProtNLM"/>
    </source>
</evidence>
<dbReference type="AlphaFoldDB" id="A0A6V8L2P0"/>
<accession>A0A6V8L2P0</accession>
<dbReference type="EMBL" id="BLPG01000001">
    <property type="protein sequence ID" value="GFJ88377.1"/>
    <property type="molecule type" value="Genomic_DNA"/>
</dbReference>
<gene>
    <name evidence="2" type="ORF">Prum_020190</name>
</gene>
<protein>
    <recommendedName>
        <fullName evidence="4">Peptidase inhibitor family I36</fullName>
    </recommendedName>
</protein>
<proteinExistence type="predicted"/>
<reference evidence="2 3" key="1">
    <citation type="submission" date="2020-03" db="EMBL/GenBank/DDBJ databases">
        <title>Whole genome shotgun sequence of Phytohabitans rumicis NBRC 108638.</title>
        <authorList>
            <person name="Komaki H."/>
            <person name="Tamura T."/>
        </authorList>
    </citation>
    <scope>NUCLEOTIDE SEQUENCE [LARGE SCALE GENOMIC DNA]</scope>
    <source>
        <strain evidence="2 3">NBRC 108638</strain>
    </source>
</reference>
<comment type="caution">
    <text evidence="2">The sequence shown here is derived from an EMBL/GenBank/DDBJ whole genome shotgun (WGS) entry which is preliminary data.</text>
</comment>
<dbReference type="Pfam" id="PF03995">
    <property type="entry name" value="Inhibitor_I36"/>
    <property type="match status" value="1"/>
</dbReference>
<evidence type="ECO:0000256" key="1">
    <source>
        <dbReference type="SAM" id="SignalP"/>
    </source>
</evidence>
<sequence>MLYVPRSIRAVATLLAAVSAVVTIAAPAGAGAVQERIDRYLIDNPGGIQVSATDIAYGDLIVTVVRSAAAGVPDCPSGWFCFYDGANYTYPRGKLSDCGPQDLGTWNWRNRVASVDYQSSTGSVTFINETGATDTALFTASTSRRRIPDVAPNRDKADYVYRSC</sequence>
<evidence type="ECO:0000313" key="3">
    <source>
        <dbReference type="Proteomes" id="UP000482960"/>
    </source>
</evidence>
<evidence type="ECO:0000313" key="2">
    <source>
        <dbReference type="EMBL" id="GFJ88377.1"/>
    </source>
</evidence>
<feature type="chain" id="PRO_5038689875" description="Peptidase inhibitor family I36" evidence="1">
    <location>
        <begin position="31"/>
        <end position="164"/>
    </location>
</feature>
<keyword evidence="1" id="KW-0732">Signal</keyword>